<dbReference type="AlphaFoldDB" id="A0A1I0S7Y8"/>
<sequence>MSSRRNFLLQTALGVAATTMGPLTAAAAVSGSPAKKALLPVGMAGYTFAKFDLDQAIAMMSRVNIKNISVKDIHLPLNSTPEKIKEVLGKFAAAGINVYAVGVIYMKTKQAVDEAFDYAKRVGVPLIVGVPNPELLDYTEEKIKAYNIRLAVHNHGPEDKLYPGPKNAYDLIKNRDERLGLCLDIGHSARAGEEPSKAVLAYKNRIFDLHIKDISEAAKDGKAIELGRGAIDFKKLVQALQKINYAGVCSLEFEKDMSDPLPGIAESAGFFRGVISTVNS</sequence>
<dbReference type="Proteomes" id="UP000199310">
    <property type="component" value="Unassembled WGS sequence"/>
</dbReference>
<dbReference type="GO" id="GO:0016853">
    <property type="term" value="F:isomerase activity"/>
    <property type="evidence" value="ECO:0007669"/>
    <property type="project" value="UniProtKB-KW"/>
</dbReference>
<name>A0A1I0S7Y8_9BACT</name>
<dbReference type="OrthoDB" id="1117096at2"/>
<accession>A0A1I0S7Y8</accession>
<evidence type="ECO:0000313" key="4">
    <source>
        <dbReference type="Proteomes" id="UP000199310"/>
    </source>
</evidence>
<dbReference type="Gene3D" id="3.20.20.150">
    <property type="entry name" value="Divalent-metal-dependent TIM barrel enzymes"/>
    <property type="match status" value="1"/>
</dbReference>
<dbReference type="InterPro" id="IPR013022">
    <property type="entry name" value="Xyl_isomerase-like_TIM-brl"/>
</dbReference>
<keyword evidence="1" id="KW-0732">Signal</keyword>
<evidence type="ECO:0000256" key="1">
    <source>
        <dbReference type="SAM" id="SignalP"/>
    </source>
</evidence>
<dbReference type="PANTHER" id="PTHR12110">
    <property type="entry name" value="HYDROXYPYRUVATE ISOMERASE"/>
    <property type="match status" value="1"/>
</dbReference>
<keyword evidence="4" id="KW-1185">Reference proteome</keyword>
<dbReference type="EMBL" id="FOJG01000002">
    <property type="protein sequence ID" value="SEW51997.1"/>
    <property type="molecule type" value="Genomic_DNA"/>
</dbReference>
<feature type="domain" description="Xylose isomerase-like TIM barrel" evidence="2">
    <location>
        <begin position="110"/>
        <end position="272"/>
    </location>
</feature>
<keyword evidence="3" id="KW-0413">Isomerase</keyword>
<evidence type="ECO:0000259" key="2">
    <source>
        <dbReference type="Pfam" id="PF01261"/>
    </source>
</evidence>
<organism evidence="3 4">
    <name type="scientific">Chitinophaga arvensicola</name>
    <dbReference type="NCBI Taxonomy" id="29529"/>
    <lineage>
        <taxon>Bacteria</taxon>
        <taxon>Pseudomonadati</taxon>
        <taxon>Bacteroidota</taxon>
        <taxon>Chitinophagia</taxon>
        <taxon>Chitinophagales</taxon>
        <taxon>Chitinophagaceae</taxon>
        <taxon>Chitinophaga</taxon>
    </lineage>
</organism>
<proteinExistence type="predicted"/>
<dbReference type="STRING" id="29529.SAMN04488122_4633"/>
<evidence type="ECO:0000313" key="3">
    <source>
        <dbReference type="EMBL" id="SEW51997.1"/>
    </source>
</evidence>
<dbReference type="RefSeq" id="WP_089898459.1">
    <property type="nucleotide sequence ID" value="NZ_FOJG01000002.1"/>
</dbReference>
<dbReference type="InterPro" id="IPR036237">
    <property type="entry name" value="Xyl_isomerase-like_sf"/>
</dbReference>
<reference evidence="4" key="1">
    <citation type="submission" date="2016-10" db="EMBL/GenBank/DDBJ databases">
        <authorList>
            <person name="Varghese N."/>
            <person name="Submissions S."/>
        </authorList>
    </citation>
    <scope>NUCLEOTIDE SEQUENCE [LARGE SCALE GENOMIC DNA]</scope>
    <source>
        <strain evidence="4">DSM 3695</strain>
    </source>
</reference>
<dbReference type="Pfam" id="PF01261">
    <property type="entry name" value="AP_endonuc_2"/>
    <property type="match status" value="1"/>
</dbReference>
<gene>
    <name evidence="3" type="ORF">SAMN04488122_4633</name>
</gene>
<feature type="signal peptide" evidence="1">
    <location>
        <begin position="1"/>
        <end position="27"/>
    </location>
</feature>
<protein>
    <submittedName>
        <fullName evidence="3">Sugar phosphate isomerase/epimerase</fullName>
    </submittedName>
</protein>
<dbReference type="PANTHER" id="PTHR12110:SF41">
    <property type="entry name" value="INOSOSE DEHYDRATASE"/>
    <property type="match status" value="1"/>
</dbReference>
<dbReference type="PROSITE" id="PS51318">
    <property type="entry name" value="TAT"/>
    <property type="match status" value="1"/>
</dbReference>
<dbReference type="InterPro" id="IPR006311">
    <property type="entry name" value="TAT_signal"/>
</dbReference>
<dbReference type="InterPro" id="IPR050312">
    <property type="entry name" value="IolE/XylAMocC-like"/>
</dbReference>
<feature type="chain" id="PRO_5011692522" evidence="1">
    <location>
        <begin position="28"/>
        <end position="280"/>
    </location>
</feature>
<dbReference type="SUPFAM" id="SSF51658">
    <property type="entry name" value="Xylose isomerase-like"/>
    <property type="match status" value="1"/>
</dbReference>